<evidence type="ECO:0000313" key="3">
    <source>
        <dbReference type="Proteomes" id="UP000027432"/>
    </source>
</evidence>
<feature type="chain" id="PRO_5001696257" description="DUF5642 domain-containing protein" evidence="1">
    <location>
        <begin position="18"/>
        <end position="219"/>
    </location>
</feature>
<evidence type="ECO:0008006" key="4">
    <source>
        <dbReference type="Google" id="ProtNLM"/>
    </source>
</evidence>
<gene>
    <name evidence="2" type="ORF">TP2_05650</name>
</gene>
<keyword evidence="3" id="KW-1185">Reference proteome</keyword>
<dbReference type="AlphaFoldDB" id="A0A074JEU7"/>
<dbReference type="Proteomes" id="UP000027432">
    <property type="component" value="Unassembled WGS sequence"/>
</dbReference>
<comment type="caution">
    <text evidence="2">The sequence shown here is derived from an EMBL/GenBank/DDBJ whole genome shotgun (WGS) entry which is preliminary data.</text>
</comment>
<evidence type="ECO:0000313" key="2">
    <source>
        <dbReference type="EMBL" id="KEO54410.1"/>
    </source>
</evidence>
<feature type="signal peptide" evidence="1">
    <location>
        <begin position="1"/>
        <end position="17"/>
    </location>
</feature>
<proteinExistence type="predicted"/>
<sequence length="219" mass="22374">MFGRVSFSAFRPLTALAATLAIAGLLSGCVPGEFGTAQVAQARTSLANGALTVAAPKGWCIDPKSLRNSGAGGFALFGNCAAISKNPDDAHARLPALLSVTVGPPAIEDEAGKLSKARLQKIGEFFGSEIGRAALARSGEASDVTIRKSEITDDMLLLTISDGSKTGGPPIATTYLRGITDLGGRITALAVMPLKDGAMSADAQRGLMRDFAAAIRAAN</sequence>
<dbReference type="RefSeq" id="WP_038075688.1">
    <property type="nucleotide sequence ID" value="NZ_AUND01000012.1"/>
</dbReference>
<keyword evidence="1" id="KW-0732">Signal</keyword>
<name>A0A074JEU7_9RHOB</name>
<accession>A0A074JEU7</accession>
<organism evidence="2 3">
    <name type="scientific">Thioclava pacifica DSM 10166</name>
    <dbReference type="NCBI Taxonomy" id="1353537"/>
    <lineage>
        <taxon>Bacteria</taxon>
        <taxon>Pseudomonadati</taxon>
        <taxon>Pseudomonadota</taxon>
        <taxon>Alphaproteobacteria</taxon>
        <taxon>Rhodobacterales</taxon>
        <taxon>Paracoccaceae</taxon>
        <taxon>Thioclava</taxon>
    </lineage>
</organism>
<dbReference type="EMBL" id="AUND01000012">
    <property type="protein sequence ID" value="KEO54410.1"/>
    <property type="molecule type" value="Genomic_DNA"/>
</dbReference>
<dbReference type="STRING" id="1353537.TP2_05650"/>
<dbReference type="OrthoDB" id="7877343at2"/>
<evidence type="ECO:0000256" key="1">
    <source>
        <dbReference type="SAM" id="SignalP"/>
    </source>
</evidence>
<reference evidence="2 3" key="1">
    <citation type="submission" date="2013-07" db="EMBL/GenBank/DDBJ databases">
        <title>Thioclava pacifica DSM 10166 Genome Sequencing.</title>
        <authorList>
            <person name="Lai Q."/>
            <person name="Shao Z."/>
        </authorList>
    </citation>
    <scope>NUCLEOTIDE SEQUENCE [LARGE SCALE GENOMIC DNA]</scope>
    <source>
        <strain evidence="2 3">DSM 10166</strain>
    </source>
</reference>
<dbReference type="PROSITE" id="PS51257">
    <property type="entry name" value="PROKAR_LIPOPROTEIN"/>
    <property type="match status" value="1"/>
</dbReference>
<dbReference type="eggNOG" id="ENOG5032V55">
    <property type="taxonomic scope" value="Bacteria"/>
</dbReference>
<protein>
    <recommendedName>
        <fullName evidence="4">DUF5642 domain-containing protein</fullName>
    </recommendedName>
</protein>